<comment type="caution">
    <text evidence="2">The sequence shown here is derived from an EMBL/GenBank/DDBJ whole genome shotgun (WGS) entry which is preliminary data.</text>
</comment>
<evidence type="ECO:0000313" key="2">
    <source>
        <dbReference type="EMBL" id="KAK8070531.1"/>
    </source>
</evidence>
<feature type="region of interest" description="Disordered" evidence="1">
    <location>
        <begin position="1"/>
        <end position="78"/>
    </location>
</feature>
<gene>
    <name evidence="2" type="ORF">PG997_010734</name>
</gene>
<dbReference type="EMBL" id="JAQQWN010000008">
    <property type="protein sequence ID" value="KAK8070531.1"/>
    <property type="molecule type" value="Genomic_DNA"/>
</dbReference>
<accession>A0ABR1VH16</accession>
<dbReference type="GeneID" id="92048109"/>
<proteinExistence type="predicted"/>
<organism evidence="2 3">
    <name type="scientific">Apiospora hydei</name>
    <dbReference type="NCBI Taxonomy" id="1337664"/>
    <lineage>
        <taxon>Eukaryota</taxon>
        <taxon>Fungi</taxon>
        <taxon>Dikarya</taxon>
        <taxon>Ascomycota</taxon>
        <taxon>Pezizomycotina</taxon>
        <taxon>Sordariomycetes</taxon>
        <taxon>Xylariomycetidae</taxon>
        <taxon>Amphisphaeriales</taxon>
        <taxon>Apiosporaceae</taxon>
        <taxon>Apiospora</taxon>
    </lineage>
</organism>
<evidence type="ECO:0000256" key="1">
    <source>
        <dbReference type="SAM" id="MobiDB-lite"/>
    </source>
</evidence>
<evidence type="ECO:0000313" key="3">
    <source>
        <dbReference type="Proteomes" id="UP001433268"/>
    </source>
</evidence>
<reference evidence="2 3" key="1">
    <citation type="submission" date="2023-01" db="EMBL/GenBank/DDBJ databases">
        <title>Analysis of 21 Apiospora genomes using comparative genomics revels a genus with tremendous synthesis potential of carbohydrate active enzymes and secondary metabolites.</title>
        <authorList>
            <person name="Sorensen T."/>
        </authorList>
    </citation>
    <scope>NUCLEOTIDE SEQUENCE [LARGE SCALE GENOMIC DNA]</scope>
    <source>
        <strain evidence="2 3">CBS 114990</strain>
    </source>
</reference>
<feature type="compositionally biased region" description="Basic and acidic residues" evidence="1">
    <location>
        <begin position="1"/>
        <end position="10"/>
    </location>
</feature>
<dbReference type="RefSeq" id="XP_066664339.1">
    <property type="nucleotide sequence ID" value="XM_066815049.1"/>
</dbReference>
<protein>
    <submittedName>
        <fullName evidence="2">Uncharacterized protein</fullName>
    </submittedName>
</protein>
<name>A0ABR1VH16_9PEZI</name>
<dbReference type="Proteomes" id="UP001433268">
    <property type="component" value="Unassembled WGS sequence"/>
</dbReference>
<feature type="compositionally biased region" description="Basic and acidic residues" evidence="1">
    <location>
        <begin position="51"/>
        <end position="61"/>
    </location>
</feature>
<sequence length="78" mass="8247">MTPGKAKDSRPPSASLVISASEAFGTTSSRTSAPDSLGEHDGENDEYDNGGDEHGDEHDEVALPPSPFDFSRASDWPL</sequence>
<keyword evidence="3" id="KW-1185">Reference proteome</keyword>
<feature type="compositionally biased region" description="Polar residues" evidence="1">
    <location>
        <begin position="24"/>
        <end position="34"/>
    </location>
</feature>